<evidence type="ECO:0000256" key="2">
    <source>
        <dbReference type="ARBA" id="ARBA00004196"/>
    </source>
</evidence>
<protein>
    <submittedName>
        <fullName evidence="10">M23 family metallopeptidase</fullName>
        <ecNumber evidence="10">3.4.24.-</ecNumber>
    </submittedName>
</protein>
<evidence type="ECO:0000256" key="7">
    <source>
        <dbReference type="ARBA" id="ARBA00023049"/>
    </source>
</evidence>
<dbReference type="CDD" id="cd12797">
    <property type="entry name" value="M23_peptidase"/>
    <property type="match status" value="1"/>
</dbReference>
<dbReference type="EMBL" id="JBHTBX010000006">
    <property type="protein sequence ID" value="MFC7435023.1"/>
    <property type="molecule type" value="Genomic_DNA"/>
</dbReference>
<dbReference type="PANTHER" id="PTHR21666">
    <property type="entry name" value="PEPTIDASE-RELATED"/>
    <property type="match status" value="1"/>
</dbReference>
<evidence type="ECO:0000259" key="9">
    <source>
        <dbReference type="Pfam" id="PF19425"/>
    </source>
</evidence>
<dbReference type="Pfam" id="PF01551">
    <property type="entry name" value="Peptidase_M23"/>
    <property type="match status" value="1"/>
</dbReference>
<dbReference type="InterPro" id="IPR045834">
    <property type="entry name" value="Csd3_N2"/>
</dbReference>
<evidence type="ECO:0000313" key="11">
    <source>
        <dbReference type="Proteomes" id="UP001596495"/>
    </source>
</evidence>
<evidence type="ECO:0000313" key="10">
    <source>
        <dbReference type="EMBL" id="MFC7435023.1"/>
    </source>
</evidence>
<feature type="domain" description="M23ase beta-sheet core" evidence="8">
    <location>
        <begin position="317"/>
        <end position="411"/>
    </location>
</feature>
<dbReference type="PANTHER" id="PTHR21666:SF288">
    <property type="entry name" value="CELL DIVISION PROTEIN YTFB"/>
    <property type="match status" value="1"/>
</dbReference>
<evidence type="ECO:0000259" key="8">
    <source>
        <dbReference type="Pfam" id="PF01551"/>
    </source>
</evidence>
<comment type="cofactor">
    <cofactor evidence="1">
        <name>Zn(2+)</name>
        <dbReference type="ChEBI" id="CHEBI:29105"/>
    </cofactor>
</comment>
<evidence type="ECO:0000256" key="3">
    <source>
        <dbReference type="ARBA" id="ARBA00022670"/>
    </source>
</evidence>
<name>A0ABW2RAB7_9BURK</name>
<proteinExistence type="predicted"/>
<keyword evidence="7" id="KW-0482">Metalloprotease</keyword>
<evidence type="ECO:0000256" key="5">
    <source>
        <dbReference type="ARBA" id="ARBA00022801"/>
    </source>
</evidence>
<dbReference type="SUPFAM" id="SSF51261">
    <property type="entry name" value="Duplicated hybrid motif"/>
    <property type="match status" value="1"/>
</dbReference>
<feature type="domain" description="Csd3-like second N-terminal" evidence="9">
    <location>
        <begin position="185"/>
        <end position="304"/>
    </location>
</feature>
<organism evidence="10 11">
    <name type="scientific">Hydrogenophaga bisanensis</name>
    <dbReference type="NCBI Taxonomy" id="439611"/>
    <lineage>
        <taxon>Bacteria</taxon>
        <taxon>Pseudomonadati</taxon>
        <taxon>Pseudomonadota</taxon>
        <taxon>Betaproteobacteria</taxon>
        <taxon>Burkholderiales</taxon>
        <taxon>Comamonadaceae</taxon>
        <taxon>Hydrogenophaga</taxon>
    </lineage>
</organism>
<gene>
    <name evidence="10" type="ORF">ACFQNJ_10960</name>
</gene>
<dbReference type="InterPro" id="IPR050570">
    <property type="entry name" value="Cell_wall_metabolism_enzyme"/>
</dbReference>
<keyword evidence="4" id="KW-0479">Metal-binding</keyword>
<accession>A0ABW2RAB7</accession>
<comment type="caution">
    <text evidence="10">The sequence shown here is derived from an EMBL/GenBank/DDBJ whole genome shotgun (WGS) entry which is preliminary data.</text>
</comment>
<dbReference type="GO" id="GO:0016787">
    <property type="term" value="F:hydrolase activity"/>
    <property type="evidence" value="ECO:0007669"/>
    <property type="project" value="UniProtKB-KW"/>
</dbReference>
<dbReference type="Gene3D" id="3.10.450.350">
    <property type="match status" value="2"/>
</dbReference>
<comment type="subcellular location">
    <subcellularLocation>
        <location evidence="2">Cell envelope</location>
    </subcellularLocation>
</comment>
<keyword evidence="6" id="KW-0862">Zinc</keyword>
<keyword evidence="3" id="KW-0645">Protease</keyword>
<dbReference type="Gene3D" id="2.70.70.10">
    <property type="entry name" value="Glucose Permease (Domain IIA)"/>
    <property type="match status" value="1"/>
</dbReference>
<keyword evidence="11" id="KW-1185">Reference proteome</keyword>
<dbReference type="InterPro" id="IPR011055">
    <property type="entry name" value="Dup_hybrid_motif"/>
</dbReference>
<keyword evidence="5 10" id="KW-0378">Hydrolase</keyword>
<dbReference type="InterPro" id="IPR016047">
    <property type="entry name" value="M23ase_b-sheet_dom"/>
</dbReference>
<dbReference type="Proteomes" id="UP001596495">
    <property type="component" value="Unassembled WGS sequence"/>
</dbReference>
<reference evidence="11" key="1">
    <citation type="journal article" date="2019" name="Int. J. Syst. Evol. Microbiol.">
        <title>The Global Catalogue of Microorganisms (GCM) 10K type strain sequencing project: providing services to taxonomists for standard genome sequencing and annotation.</title>
        <authorList>
            <consortium name="The Broad Institute Genomics Platform"/>
            <consortium name="The Broad Institute Genome Sequencing Center for Infectious Disease"/>
            <person name="Wu L."/>
            <person name="Ma J."/>
        </authorList>
    </citation>
    <scope>NUCLEOTIDE SEQUENCE [LARGE SCALE GENOMIC DNA]</scope>
    <source>
        <strain evidence="11">CCUG 54518</strain>
    </source>
</reference>
<evidence type="ECO:0000256" key="1">
    <source>
        <dbReference type="ARBA" id="ARBA00001947"/>
    </source>
</evidence>
<evidence type="ECO:0000256" key="4">
    <source>
        <dbReference type="ARBA" id="ARBA00022723"/>
    </source>
</evidence>
<dbReference type="Pfam" id="PF19425">
    <property type="entry name" value="Csd3_N2"/>
    <property type="match status" value="1"/>
</dbReference>
<evidence type="ECO:0000256" key="6">
    <source>
        <dbReference type="ARBA" id="ARBA00022833"/>
    </source>
</evidence>
<dbReference type="EC" id="3.4.24.-" evidence="10"/>
<dbReference type="RefSeq" id="WP_382257075.1">
    <property type="nucleotide sequence ID" value="NZ_JBHTBX010000006.1"/>
</dbReference>
<sequence length="454" mass="48859">MSDRHPNQTPLATTTLSQRIALALGTHSRAIMASVGVLLLGTGVTAFGIAPLAPDAAELPVQRITEPALTLPALASLPEDHAFTLYRSDTVRRDDTAQSLLARLGVNDASASAFLRSDSTARQLFSARPGKTVTAETNDRHELTRLVARWLPNDERVFHRLIVERTASGGWSSRLESGELTASARLASGTIRSSLFAATDAANLPDSVAIQIAEIFSSEIDFRRDLRQGDRFSVVYEVLEADGEAMRPGRILSAQFVNDGKAHEAVWFEAPGSAKGAYYGFDGQSAQRAFLASPLQFSRVSSGYGMRFHPISGQRKAHLGVDYAAPTGTPVRTIGDGVVSFAGWQRGYGNVIEIQHRDRKSTLYAHLSRIDVRKGQKVNQGDFIGAVGSTGASTGPHLHLEFKVAGQHMDPLEVARKSESVPLQAHLRASFDEVAAAQRLKLDAAAAVQQASAE</sequence>